<evidence type="ECO:0000313" key="2">
    <source>
        <dbReference type="Proteomes" id="UP000006701"/>
    </source>
</evidence>
<evidence type="ECO:0000313" key="1">
    <source>
        <dbReference type="EMBL" id="EAW11459.1"/>
    </source>
</evidence>
<accession>A1CF10</accession>
<dbReference type="VEuPathDB" id="FungiDB:ACLA_091570"/>
<sequence>MELHNHKLFIRDNKDVSTPVDSAIVLNLFDRSDIVSPRFVLVGIVPAVSDCVDTANWVPLEFGVTKDESLWSSMLIQVVPMPSAPARSASLAFSEYH</sequence>
<proteinExistence type="predicted"/>
<dbReference type="RefSeq" id="XP_001272885.1">
    <property type="nucleotide sequence ID" value="XM_001272884.1"/>
</dbReference>
<keyword evidence="2" id="KW-1185">Reference proteome</keyword>
<dbReference type="OrthoDB" id="10446009at2759"/>
<protein>
    <submittedName>
        <fullName evidence="1">Uncharacterized protein</fullName>
    </submittedName>
</protein>
<dbReference type="KEGG" id="act:ACLA_091570"/>
<gene>
    <name evidence="1" type="ORF">ACLA_091570</name>
</gene>
<dbReference type="Proteomes" id="UP000006701">
    <property type="component" value="Unassembled WGS sequence"/>
</dbReference>
<dbReference type="EMBL" id="DS027052">
    <property type="protein sequence ID" value="EAW11459.1"/>
    <property type="molecule type" value="Genomic_DNA"/>
</dbReference>
<dbReference type="OMA" id="ANWVPLE"/>
<reference evidence="1 2" key="1">
    <citation type="journal article" date="2008" name="PLoS Genet.">
        <title>Genomic islands in the pathogenic filamentous fungus Aspergillus fumigatus.</title>
        <authorList>
            <person name="Fedorova N.D."/>
            <person name="Khaldi N."/>
            <person name="Joardar V.S."/>
            <person name="Maiti R."/>
            <person name="Amedeo P."/>
            <person name="Anderson M.J."/>
            <person name="Crabtree J."/>
            <person name="Silva J.C."/>
            <person name="Badger J.H."/>
            <person name="Albarraq A."/>
            <person name="Angiuoli S."/>
            <person name="Bussey H."/>
            <person name="Bowyer P."/>
            <person name="Cotty P.J."/>
            <person name="Dyer P.S."/>
            <person name="Egan A."/>
            <person name="Galens K."/>
            <person name="Fraser-Liggett C.M."/>
            <person name="Haas B.J."/>
            <person name="Inman J.M."/>
            <person name="Kent R."/>
            <person name="Lemieux S."/>
            <person name="Malavazi I."/>
            <person name="Orvis J."/>
            <person name="Roemer T."/>
            <person name="Ronning C.M."/>
            <person name="Sundaram J.P."/>
            <person name="Sutton G."/>
            <person name="Turner G."/>
            <person name="Venter J.C."/>
            <person name="White O.R."/>
            <person name="Whitty B.R."/>
            <person name="Youngman P."/>
            <person name="Wolfe K.H."/>
            <person name="Goldman G.H."/>
            <person name="Wortman J.R."/>
            <person name="Jiang B."/>
            <person name="Denning D.W."/>
            <person name="Nierman W.C."/>
        </authorList>
    </citation>
    <scope>NUCLEOTIDE SEQUENCE [LARGE SCALE GENOMIC DNA]</scope>
    <source>
        <strain evidence="2">ATCC 1007 / CBS 513.65 / DSM 816 / NCTC 3887 / NRRL 1</strain>
    </source>
</reference>
<name>A1CF10_ASPCL</name>
<dbReference type="GeneID" id="4705126"/>
<dbReference type="AlphaFoldDB" id="A1CF10"/>
<organism evidence="1 2">
    <name type="scientific">Aspergillus clavatus (strain ATCC 1007 / CBS 513.65 / DSM 816 / NCTC 3887 / NRRL 1 / QM 1276 / 107)</name>
    <dbReference type="NCBI Taxonomy" id="344612"/>
    <lineage>
        <taxon>Eukaryota</taxon>
        <taxon>Fungi</taxon>
        <taxon>Dikarya</taxon>
        <taxon>Ascomycota</taxon>
        <taxon>Pezizomycotina</taxon>
        <taxon>Eurotiomycetes</taxon>
        <taxon>Eurotiomycetidae</taxon>
        <taxon>Eurotiales</taxon>
        <taxon>Aspergillaceae</taxon>
        <taxon>Aspergillus</taxon>
        <taxon>Aspergillus subgen. Fumigati</taxon>
    </lineage>
</organism>
<dbReference type="HOGENOM" id="CLU_2346281_0_0_1"/>